<dbReference type="EMBL" id="WHWB01033560">
    <property type="protein sequence ID" value="KAJ7418993.1"/>
    <property type="molecule type" value="Genomic_DNA"/>
</dbReference>
<evidence type="ECO:0000256" key="1">
    <source>
        <dbReference type="SAM" id="MobiDB-lite"/>
    </source>
</evidence>
<dbReference type="Proteomes" id="UP001145742">
    <property type="component" value="Unassembled WGS sequence"/>
</dbReference>
<accession>A0ABQ9DHY2</accession>
<comment type="caution">
    <text evidence="2">The sequence shown here is derived from an EMBL/GenBank/DDBJ whole genome shotgun (WGS) entry which is preliminary data.</text>
</comment>
<evidence type="ECO:0000313" key="3">
    <source>
        <dbReference type="Proteomes" id="UP001145742"/>
    </source>
</evidence>
<gene>
    <name evidence="2" type="ORF">WISP_55983</name>
</gene>
<evidence type="ECO:0000313" key="2">
    <source>
        <dbReference type="EMBL" id="KAJ7418993.1"/>
    </source>
</evidence>
<keyword evidence="3" id="KW-1185">Reference proteome</keyword>
<protein>
    <submittedName>
        <fullName evidence="2">Rna-directed dna polymerase from mobile element jockey-like</fullName>
    </submittedName>
</protein>
<reference evidence="2" key="1">
    <citation type="submission" date="2019-10" db="EMBL/GenBank/DDBJ databases">
        <authorList>
            <person name="Soares A.E.R."/>
            <person name="Aleixo A."/>
            <person name="Schneider P."/>
            <person name="Miyaki C.Y."/>
            <person name="Schneider M.P."/>
            <person name="Mello C."/>
            <person name="Vasconcelos A.T.R."/>
        </authorList>
    </citation>
    <scope>NUCLEOTIDE SEQUENCE</scope>
    <source>
        <tissue evidence="2">Muscle</tissue>
    </source>
</reference>
<feature type="region of interest" description="Disordered" evidence="1">
    <location>
        <begin position="36"/>
        <end position="69"/>
    </location>
</feature>
<dbReference type="PANTHER" id="PTHR33332">
    <property type="entry name" value="REVERSE TRANSCRIPTASE DOMAIN-CONTAINING PROTEIN"/>
    <property type="match status" value="1"/>
</dbReference>
<feature type="compositionally biased region" description="Polar residues" evidence="1">
    <location>
        <begin position="59"/>
        <end position="68"/>
    </location>
</feature>
<sequence length="181" mass="19878">MAPCTSTLWEMTGCKTHLEVDNKLTMSQQCALAEGRSAGPALGKAQPLRSKAGDGPEHTLSTSASNTKLEGVADVPGGSVSIQRDLSGLEKWDNRNFMEFSKENFQILHSGRNNHRNQYLLENTQLESSLAEKDLGVLVITKLNMSQKHTFVAKKINVILGCIRPSVASKSRGVMPFIQHW</sequence>
<organism evidence="2 3">
    <name type="scientific">Willisornis vidua</name>
    <name type="common">Xingu scale-backed antbird</name>
    <dbReference type="NCBI Taxonomy" id="1566151"/>
    <lineage>
        <taxon>Eukaryota</taxon>
        <taxon>Metazoa</taxon>
        <taxon>Chordata</taxon>
        <taxon>Craniata</taxon>
        <taxon>Vertebrata</taxon>
        <taxon>Euteleostomi</taxon>
        <taxon>Archelosauria</taxon>
        <taxon>Archosauria</taxon>
        <taxon>Dinosauria</taxon>
        <taxon>Saurischia</taxon>
        <taxon>Theropoda</taxon>
        <taxon>Coelurosauria</taxon>
        <taxon>Aves</taxon>
        <taxon>Neognathae</taxon>
        <taxon>Neoaves</taxon>
        <taxon>Telluraves</taxon>
        <taxon>Australaves</taxon>
        <taxon>Passeriformes</taxon>
        <taxon>Thamnophilidae</taxon>
        <taxon>Willisornis</taxon>
    </lineage>
</organism>
<name>A0ABQ9DHY2_9PASS</name>
<proteinExistence type="predicted"/>